<accession>A0A1L9TRT0</accession>
<sequence>MFRPFYTVFVALLALMQVAMAAPTASFDITSLEIDSQDLDLSVAANSDIKEARAKARAALPSHEEVICRANDHSPHLVDVQAGMRALRAKGGQVVIKEGTSTFGLCDVPVEGRVKHSAIWVCNRTGRDSLTLSSYSVVADAAQLIVDECKKQGAYPMIEGEVRFSDGWTASVRPNLFQ</sequence>
<gene>
    <name evidence="2" type="ORF">ASPSYDRAFT_129046</name>
</gene>
<evidence type="ECO:0000256" key="1">
    <source>
        <dbReference type="SAM" id="SignalP"/>
    </source>
</evidence>
<evidence type="ECO:0000313" key="2">
    <source>
        <dbReference type="EMBL" id="OJJ62142.1"/>
    </source>
</evidence>
<dbReference type="PANTHER" id="PTHR35605">
    <property type="entry name" value="ECP2 EFFECTOR PROTEIN DOMAIN-CONTAINING PROTEIN-RELATED"/>
    <property type="match status" value="1"/>
</dbReference>
<dbReference type="Proteomes" id="UP000184356">
    <property type="component" value="Unassembled WGS sequence"/>
</dbReference>
<name>A0A1L9TRT0_9EURO</name>
<protein>
    <recommendedName>
        <fullName evidence="4">Ecp2 effector protein domain-containing protein</fullName>
    </recommendedName>
</protein>
<organism evidence="2 3">
    <name type="scientific">Aspergillus sydowii CBS 593.65</name>
    <dbReference type="NCBI Taxonomy" id="1036612"/>
    <lineage>
        <taxon>Eukaryota</taxon>
        <taxon>Fungi</taxon>
        <taxon>Dikarya</taxon>
        <taxon>Ascomycota</taxon>
        <taxon>Pezizomycotina</taxon>
        <taxon>Eurotiomycetes</taxon>
        <taxon>Eurotiomycetidae</taxon>
        <taxon>Eurotiales</taxon>
        <taxon>Aspergillaceae</taxon>
        <taxon>Aspergillus</taxon>
        <taxon>Aspergillus subgen. Nidulantes</taxon>
    </lineage>
</organism>
<dbReference type="PANTHER" id="PTHR35605:SF1">
    <property type="entry name" value="ECP2 EFFECTOR PROTEIN DOMAIN-CONTAINING PROTEIN-RELATED"/>
    <property type="match status" value="1"/>
</dbReference>
<reference evidence="3" key="1">
    <citation type="journal article" date="2017" name="Genome Biol.">
        <title>Comparative genomics reveals high biological diversity and specific adaptations in the industrially and medically important fungal genus Aspergillus.</title>
        <authorList>
            <person name="de Vries R.P."/>
            <person name="Riley R."/>
            <person name="Wiebenga A."/>
            <person name="Aguilar-Osorio G."/>
            <person name="Amillis S."/>
            <person name="Uchima C.A."/>
            <person name="Anderluh G."/>
            <person name="Asadollahi M."/>
            <person name="Askin M."/>
            <person name="Barry K."/>
            <person name="Battaglia E."/>
            <person name="Bayram O."/>
            <person name="Benocci T."/>
            <person name="Braus-Stromeyer S.A."/>
            <person name="Caldana C."/>
            <person name="Canovas D."/>
            <person name="Cerqueira G.C."/>
            <person name="Chen F."/>
            <person name="Chen W."/>
            <person name="Choi C."/>
            <person name="Clum A."/>
            <person name="Dos Santos R.A."/>
            <person name="Damasio A.R."/>
            <person name="Diallinas G."/>
            <person name="Emri T."/>
            <person name="Fekete E."/>
            <person name="Flipphi M."/>
            <person name="Freyberg S."/>
            <person name="Gallo A."/>
            <person name="Gournas C."/>
            <person name="Habgood R."/>
            <person name="Hainaut M."/>
            <person name="Harispe M.L."/>
            <person name="Henrissat B."/>
            <person name="Hilden K.S."/>
            <person name="Hope R."/>
            <person name="Hossain A."/>
            <person name="Karabika E."/>
            <person name="Karaffa L."/>
            <person name="Karanyi Z."/>
            <person name="Krasevec N."/>
            <person name="Kuo A."/>
            <person name="Kusch H."/>
            <person name="LaButti K."/>
            <person name="Lagendijk E.L."/>
            <person name="Lapidus A."/>
            <person name="Levasseur A."/>
            <person name="Lindquist E."/>
            <person name="Lipzen A."/>
            <person name="Logrieco A.F."/>
            <person name="MacCabe A."/>
            <person name="Maekelae M.R."/>
            <person name="Malavazi I."/>
            <person name="Melin P."/>
            <person name="Meyer V."/>
            <person name="Mielnichuk N."/>
            <person name="Miskei M."/>
            <person name="Molnar A.P."/>
            <person name="Mule G."/>
            <person name="Ngan C.Y."/>
            <person name="Orejas M."/>
            <person name="Orosz E."/>
            <person name="Ouedraogo J.P."/>
            <person name="Overkamp K.M."/>
            <person name="Park H.-S."/>
            <person name="Perrone G."/>
            <person name="Piumi F."/>
            <person name="Punt P.J."/>
            <person name="Ram A.F."/>
            <person name="Ramon A."/>
            <person name="Rauscher S."/>
            <person name="Record E."/>
            <person name="Riano-Pachon D.M."/>
            <person name="Robert V."/>
            <person name="Roehrig J."/>
            <person name="Ruller R."/>
            <person name="Salamov A."/>
            <person name="Salih N.S."/>
            <person name="Samson R.A."/>
            <person name="Sandor E."/>
            <person name="Sanguinetti M."/>
            <person name="Schuetze T."/>
            <person name="Sepcic K."/>
            <person name="Shelest E."/>
            <person name="Sherlock G."/>
            <person name="Sophianopoulou V."/>
            <person name="Squina F.M."/>
            <person name="Sun H."/>
            <person name="Susca A."/>
            <person name="Todd R.B."/>
            <person name="Tsang A."/>
            <person name="Unkles S.E."/>
            <person name="van de Wiele N."/>
            <person name="van Rossen-Uffink D."/>
            <person name="Oliveira J.V."/>
            <person name="Vesth T.C."/>
            <person name="Visser J."/>
            <person name="Yu J.-H."/>
            <person name="Zhou M."/>
            <person name="Andersen M.R."/>
            <person name="Archer D.B."/>
            <person name="Baker S.E."/>
            <person name="Benoit I."/>
            <person name="Brakhage A.A."/>
            <person name="Braus G.H."/>
            <person name="Fischer R."/>
            <person name="Frisvad J.C."/>
            <person name="Goldman G.H."/>
            <person name="Houbraken J."/>
            <person name="Oakley B."/>
            <person name="Pocsi I."/>
            <person name="Scazzocchio C."/>
            <person name="Seiboth B."/>
            <person name="vanKuyk P.A."/>
            <person name="Wortman J."/>
            <person name="Dyer P.S."/>
            <person name="Grigoriev I.V."/>
        </authorList>
    </citation>
    <scope>NUCLEOTIDE SEQUENCE [LARGE SCALE GENOMIC DNA]</scope>
    <source>
        <strain evidence="3">CBS 593.65</strain>
    </source>
</reference>
<feature type="chain" id="PRO_5012724910" description="Ecp2 effector protein domain-containing protein" evidence="1">
    <location>
        <begin position="22"/>
        <end position="178"/>
    </location>
</feature>
<evidence type="ECO:0008006" key="4">
    <source>
        <dbReference type="Google" id="ProtNLM"/>
    </source>
</evidence>
<feature type="signal peptide" evidence="1">
    <location>
        <begin position="1"/>
        <end position="21"/>
    </location>
</feature>
<dbReference type="RefSeq" id="XP_040705948.1">
    <property type="nucleotide sequence ID" value="XM_040840516.1"/>
</dbReference>
<dbReference type="AlphaFoldDB" id="A0A1L9TRT0"/>
<dbReference type="VEuPathDB" id="FungiDB:ASPSYDRAFT_129046"/>
<dbReference type="GeneID" id="63756589"/>
<dbReference type="STRING" id="1036612.A0A1L9TRT0"/>
<proteinExistence type="predicted"/>
<dbReference type="OrthoDB" id="4504278at2759"/>
<evidence type="ECO:0000313" key="3">
    <source>
        <dbReference type="Proteomes" id="UP000184356"/>
    </source>
</evidence>
<keyword evidence="1" id="KW-0732">Signal</keyword>
<keyword evidence="3" id="KW-1185">Reference proteome</keyword>
<dbReference type="EMBL" id="KV878583">
    <property type="protein sequence ID" value="OJJ62142.1"/>
    <property type="molecule type" value="Genomic_DNA"/>
</dbReference>